<evidence type="ECO:0000313" key="2">
    <source>
        <dbReference type="EMBL" id="TQD84235.1"/>
    </source>
</evidence>
<evidence type="ECO:0000256" key="1">
    <source>
        <dbReference type="SAM" id="Phobius"/>
    </source>
</evidence>
<name>A0A540LCP2_MALBA</name>
<accession>A0A540LCP2</accession>
<feature type="transmembrane region" description="Helical" evidence="1">
    <location>
        <begin position="115"/>
        <end position="134"/>
    </location>
</feature>
<keyword evidence="1" id="KW-0812">Transmembrane</keyword>
<comment type="caution">
    <text evidence="2">The sequence shown here is derived from an EMBL/GenBank/DDBJ whole genome shotgun (WGS) entry which is preliminary data.</text>
</comment>
<dbReference type="Proteomes" id="UP000315295">
    <property type="component" value="Unassembled WGS sequence"/>
</dbReference>
<dbReference type="AlphaFoldDB" id="A0A540LCP2"/>
<sequence length="291" mass="32879">MEDQAVEMFPKTAKTSFQIMTPSPLRPLKQHVERNSTRFSMSDGSSSFPDDLNWRIRIGLRTGNLQVLRLCRYYHNPMAVGRDKVAAFSRAKQIYNPLSTAAVLCGQKQMTEASVLFLFTFLSLLLLHLLSLYFKYACTCLFDYQFSRQAIGKKNRSARVDRAFSSAVKAFFGRVLVRSTLDQVPIKHPNAWLTTLTSSFQASNVLLCSKLLVDDFTGIFAPVPDISKGEGVLGIDDVPYFIHLSNTSKYVIHLLLIGGEPSHLFLSSSSKFRLEVATHLAWWTIQTIKQR</sequence>
<keyword evidence="1" id="KW-1133">Transmembrane helix</keyword>
<proteinExistence type="predicted"/>
<reference evidence="2 3" key="1">
    <citation type="journal article" date="2019" name="G3 (Bethesda)">
        <title>Sequencing of a Wild Apple (Malus baccata) Genome Unravels the Differences Between Cultivated and Wild Apple Species Regarding Disease Resistance and Cold Tolerance.</title>
        <authorList>
            <person name="Chen X."/>
        </authorList>
    </citation>
    <scope>NUCLEOTIDE SEQUENCE [LARGE SCALE GENOMIC DNA]</scope>
    <source>
        <strain evidence="3">cv. Shandingzi</strain>
        <tissue evidence="2">Leaves</tissue>
    </source>
</reference>
<evidence type="ECO:0000313" key="3">
    <source>
        <dbReference type="Proteomes" id="UP000315295"/>
    </source>
</evidence>
<keyword evidence="1" id="KW-0472">Membrane</keyword>
<keyword evidence="3" id="KW-1185">Reference proteome</keyword>
<organism evidence="2 3">
    <name type="scientific">Malus baccata</name>
    <name type="common">Siberian crab apple</name>
    <name type="synonym">Pyrus baccata</name>
    <dbReference type="NCBI Taxonomy" id="106549"/>
    <lineage>
        <taxon>Eukaryota</taxon>
        <taxon>Viridiplantae</taxon>
        <taxon>Streptophyta</taxon>
        <taxon>Embryophyta</taxon>
        <taxon>Tracheophyta</taxon>
        <taxon>Spermatophyta</taxon>
        <taxon>Magnoliopsida</taxon>
        <taxon>eudicotyledons</taxon>
        <taxon>Gunneridae</taxon>
        <taxon>Pentapetalae</taxon>
        <taxon>rosids</taxon>
        <taxon>fabids</taxon>
        <taxon>Rosales</taxon>
        <taxon>Rosaceae</taxon>
        <taxon>Amygdaloideae</taxon>
        <taxon>Maleae</taxon>
        <taxon>Malus</taxon>
    </lineage>
</organism>
<dbReference type="EMBL" id="VIEB01000647">
    <property type="protein sequence ID" value="TQD84235.1"/>
    <property type="molecule type" value="Genomic_DNA"/>
</dbReference>
<protein>
    <submittedName>
        <fullName evidence="2">Uncharacterized protein</fullName>
    </submittedName>
</protein>
<gene>
    <name evidence="2" type="ORF">C1H46_030213</name>
</gene>